<evidence type="ECO:0000313" key="6">
    <source>
        <dbReference type="EMBL" id="MBC2474644.1"/>
    </source>
</evidence>
<keyword evidence="4" id="KW-0472">Membrane</keyword>
<dbReference type="InterPro" id="IPR007562">
    <property type="entry name" value="Transglutaminase-like_domain"/>
</dbReference>
<evidence type="ECO:0000256" key="2">
    <source>
        <dbReference type="PROSITE-ProRule" id="PRU00591"/>
    </source>
</evidence>
<feature type="compositionally biased region" description="Basic and acidic residues" evidence="3">
    <location>
        <begin position="1011"/>
        <end position="1020"/>
    </location>
</feature>
<feature type="domain" description="BIG2" evidence="5">
    <location>
        <begin position="735"/>
        <end position="812"/>
    </location>
</feature>
<dbReference type="Gene3D" id="2.10.270.10">
    <property type="entry name" value="Cholin Binding"/>
    <property type="match status" value="1"/>
</dbReference>
<feature type="domain" description="BIG2" evidence="5">
    <location>
        <begin position="827"/>
        <end position="904"/>
    </location>
</feature>
<dbReference type="AlphaFoldDB" id="A0AAW3W817"/>
<dbReference type="Pfam" id="PF19127">
    <property type="entry name" value="Choline_bind_3"/>
    <property type="match status" value="1"/>
</dbReference>
<dbReference type="SUPFAM" id="SSF54001">
    <property type="entry name" value="Cysteine proteinases"/>
    <property type="match status" value="1"/>
</dbReference>
<evidence type="ECO:0000256" key="1">
    <source>
        <dbReference type="ARBA" id="ARBA00022737"/>
    </source>
</evidence>
<dbReference type="InterPro" id="IPR038765">
    <property type="entry name" value="Papain-like_cys_pep_sf"/>
</dbReference>
<feature type="repeat" description="Cell wall-binding" evidence="2">
    <location>
        <begin position="1126"/>
        <end position="1145"/>
    </location>
</feature>
<feature type="repeat" description="Cell wall-binding" evidence="2">
    <location>
        <begin position="1151"/>
        <end position="1171"/>
    </location>
</feature>
<dbReference type="Proteomes" id="UP001194098">
    <property type="component" value="Unassembled WGS sequence"/>
</dbReference>
<protein>
    <recommendedName>
        <fullName evidence="5">BIG2 domain-containing protein</fullName>
    </recommendedName>
</protein>
<dbReference type="SUPFAM" id="SSF49373">
    <property type="entry name" value="Invasin/intimin cell-adhesion fragments"/>
    <property type="match status" value="5"/>
</dbReference>
<feature type="domain" description="BIG2" evidence="5">
    <location>
        <begin position="459"/>
        <end position="536"/>
    </location>
</feature>
<feature type="compositionally biased region" description="Polar residues" evidence="3">
    <location>
        <begin position="1042"/>
        <end position="1080"/>
    </location>
</feature>
<proteinExistence type="predicted"/>
<keyword evidence="1" id="KW-0677">Repeat</keyword>
<feature type="domain" description="BIG2" evidence="5">
    <location>
        <begin position="551"/>
        <end position="628"/>
    </location>
</feature>
<evidence type="ECO:0000256" key="3">
    <source>
        <dbReference type="SAM" id="MobiDB-lite"/>
    </source>
</evidence>
<evidence type="ECO:0000256" key="4">
    <source>
        <dbReference type="SAM" id="Phobius"/>
    </source>
</evidence>
<feature type="domain" description="BIG2" evidence="5">
    <location>
        <begin position="643"/>
        <end position="720"/>
    </location>
</feature>
<comment type="caution">
    <text evidence="6">The sequence shown here is derived from an EMBL/GenBank/DDBJ whole genome shotgun (WGS) entry which is preliminary data.</text>
</comment>
<gene>
    <name evidence="6" type="ORF">HGI39_08010</name>
</gene>
<dbReference type="Pfam" id="PF02368">
    <property type="entry name" value="Big_2"/>
    <property type="match status" value="5"/>
</dbReference>
<dbReference type="SMART" id="SM00635">
    <property type="entry name" value="BID_2"/>
    <property type="match status" value="5"/>
</dbReference>
<dbReference type="Gene3D" id="2.60.40.1080">
    <property type="match status" value="5"/>
</dbReference>
<dbReference type="InterPro" id="IPR018337">
    <property type="entry name" value="Cell_wall/Cho-bd_repeat"/>
</dbReference>
<dbReference type="SUPFAM" id="SSF69360">
    <property type="entry name" value="Cell wall binding repeat"/>
    <property type="match status" value="1"/>
</dbReference>
<dbReference type="InterPro" id="IPR003343">
    <property type="entry name" value="Big_2"/>
</dbReference>
<accession>A0AAW3W817</accession>
<evidence type="ECO:0000313" key="7">
    <source>
        <dbReference type="Proteomes" id="UP001194098"/>
    </source>
</evidence>
<reference evidence="6" key="1">
    <citation type="submission" date="2020-04" db="EMBL/GenBank/DDBJ databases">
        <authorList>
            <person name="Brown S."/>
        </authorList>
    </citation>
    <scope>NUCLEOTIDE SEQUENCE</scope>
    <source>
        <strain evidence="6">DJ015</strain>
    </source>
</reference>
<feature type="compositionally biased region" description="Low complexity" evidence="3">
    <location>
        <begin position="1026"/>
        <end position="1041"/>
    </location>
</feature>
<dbReference type="RefSeq" id="WP_171779645.1">
    <property type="nucleotide sequence ID" value="NZ_JABAGV010000015.1"/>
</dbReference>
<dbReference type="EMBL" id="JABAGV010000015">
    <property type="protein sequence ID" value="MBC2474644.1"/>
    <property type="molecule type" value="Genomic_DNA"/>
</dbReference>
<evidence type="ECO:0000259" key="5">
    <source>
        <dbReference type="SMART" id="SM00635"/>
    </source>
</evidence>
<dbReference type="Pfam" id="PF04473">
    <property type="entry name" value="DUF553"/>
    <property type="match status" value="1"/>
</dbReference>
<reference evidence="6" key="2">
    <citation type="journal article" date="2022" name="Nat. Biotechnol.">
        <title>Carbon-negative production of acetone and isopropanol by gas fermentation at industrial pilot scale.</title>
        <authorList>
            <person name="Liew F.E."/>
            <person name="Nogle R."/>
            <person name="Abdalla T."/>
            <person name="Rasor B.J."/>
            <person name="Canter C."/>
            <person name="Jensen R.O."/>
            <person name="Wang L."/>
            <person name="Strutz J."/>
            <person name="Chirania P."/>
            <person name="De Tissera S."/>
            <person name="Mueller A.P."/>
            <person name="Ruan Z."/>
            <person name="Gao A."/>
            <person name="Tran L."/>
            <person name="Engle N.L."/>
            <person name="Bromley J.C."/>
            <person name="Daniell J."/>
            <person name="Conrado R."/>
            <person name="Tschaplinski T.J."/>
            <person name="Giannone R.J."/>
            <person name="Hettich R.L."/>
            <person name="Karim A.S."/>
            <person name="Simpson S.D."/>
            <person name="Brown S.D."/>
            <person name="Leang C."/>
            <person name="Jewett M.C."/>
            <person name="Kopke M."/>
        </authorList>
    </citation>
    <scope>NUCLEOTIDE SEQUENCE</scope>
    <source>
        <strain evidence="6">DJ015</strain>
    </source>
</reference>
<sequence length="1190" mass="125702">MNFLSKKARLDLVAKTLIVTSILGAGSYIMINNTTMTAYATTTSSNKELVKTKILNDLLAYKTDITFSTAEYTAYSIGTDSTADPKQAYFEVLNEHPEIFWTSQSVLGVTNTDGSGNKTYMLYVNNLYSDSDIATKKAELDSKINSIISQFSSYNYLRKIYEIHDYVNANVTYDHTVAGSTAPTSSIDPNTDLSGYIADTRQITQNNASFFEAHSLYGAVMNGTAVCEGYAKFANILLNKSGIEANLILSNSHAWNYVKVNGNYYQLDTTWDDQSDNKTLCPYKYFNITNGEMLKDTSSNVTLHNATSYVPNCTDTTFDNIFRTVGSNNIIQGKNVMRVDDKLYYLDDSTNTIYSYNLDGTNQSIIRNPESDDLLIYNLMSYNCDLYYLTYKTDATHTVLMQINKIDLSTNVDSPVLNINNEFGLANGSMPNISFYTDNNKLKVTCDGANKDFPLQSIMAAGITISGGNSISIKGGTTQLTANVSPSNATDKTVTWTTSDNTIATVDSNGLVTAKTDGTVTITATANDGSGITSTCNVGISGQTIAPAIVNVSGITITGTNNISSKGGTTQLTANVSPSNATDKTVTWTSSDNNIATVDSNGLVTAKMDGSVIIKAKANDGSNIENTYNVSVSGQTVTSGTVSVAGITISGGTSINVKGGTLTLTANLAPSNATDKTVTWTSSDNTIATVDSNGLVTAKANGTVTIKAKANDSSNVENTYNVTITGQTVTPSTISVTGVSITGTNSISSKGGTTQLTANVSPSNATNKSVTWTSSDNSIATVDSNGIVTAKADGTVTIKVKANDGSNVENTYNVNVAGQTIIQTTVNVAGISITGGDTISSKGGTLALIAGVSPANATNKTVTWSSSDSTIATVDANGLVTAKVNGSITITATANDGSGIKSTKTITISGQTTDTTGNTGGTTPTDSVLNSVSISGTEEVGHTLKSKISYDGTKPSMKYQWQRASNKDGDYSDISGATDDTYKLKSSDKGKYIKLIVTTTINGSAYDVEDTTGKIDRNSSNDDDSSSSSSSSSSDDNSSSNYNTATSTPNNAEVIATSNNTSSTMGPIIPTNESPSGASTVSSSNNVSNVNSLAYGRFTNPAGHPVSGWLNLNESWYYLDNNGYAKTGWIQDNGKWYYLNTATDTTRGRMKTGWIQDTDGTWYYLYSNGSMATNTSVDGYKIGSNGAWIG</sequence>
<feature type="transmembrane region" description="Helical" evidence="4">
    <location>
        <begin position="12"/>
        <end position="31"/>
    </location>
</feature>
<feature type="region of interest" description="Disordered" evidence="3">
    <location>
        <begin position="1010"/>
        <end position="1083"/>
    </location>
</feature>
<dbReference type="InterPro" id="IPR008964">
    <property type="entry name" value="Invasin/intimin_cell_adhesion"/>
</dbReference>
<name>A0AAW3W817_CLOBE</name>
<feature type="repeat" description="Cell wall-binding" evidence="2">
    <location>
        <begin position="1106"/>
        <end position="1125"/>
    </location>
</feature>
<keyword evidence="4" id="KW-1133">Transmembrane helix</keyword>
<dbReference type="Pfam" id="PF01473">
    <property type="entry name" value="Choline_bind_1"/>
    <property type="match status" value="1"/>
</dbReference>
<dbReference type="Gene3D" id="2.60.40.2700">
    <property type="match status" value="1"/>
</dbReference>
<organism evidence="6 7">
    <name type="scientific">Clostridium beijerinckii</name>
    <name type="common">Clostridium MP</name>
    <dbReference type="NCBI Taxonomy" id="1520"/>
    <lineage>
        <taxon>Bacteria</taxon>
        <taxon>Bacillati</taxon>
        <taxon>Bacillota</taxon>
        <taxon>Clostridia</taxon>
        <taxon>Eubacteriales</taxon>
        <taxon>Clostridiaceae</taxon>
        <taxon>Clostridium</taxon>
    </lineage>
</organism>
<keyword evidence="4" id="KW-0812">Transmembrane</keyword>
<dbReference type="PROSITE" id="PS51170">
    <property type="entry name" value="CW"/>
    <property type="match status" value="3"/>
</dbReference>